<feature type="region of interest" description="Disordered" evidence="1">
    <location>
        <begin position="415"/>
        <end position="514"/>
    </location>
</feature>
<feature type="compositionally biased region" description="Acidic residues" evidence="1">
    <location>
        <begin position="835"/>
        <end position="852"/>
    </location>
</feature>
<feature type="compositionally biased region" description="Basic and acidic residues" evidence="1">
    <location>
        <begin position="796"/>
        <end position="818"/>
    </location>
</feature>
<feature type="compositionally biased region" description="Basic and acidic residues" evidence="1">
    <location>
        <begin position="461"/>
        <end position="485"/>
    </location>
</feature>
<feature type="compositionally biased region" description="Polar residues" evidence="1">
    <location>
        <begin position="853"/>
        <end position="863"/>
    </location>
</feature>
<evidence type="ECO:0000313" key="3">
    <source>
        <dbReference type="Proteomes" id="UP000039865"/>
    </source>
</evidence>
<sequence>MENNNTSKINLTKRFASPSSFNKQEISMLQEPHLIRKKGEKVEQALYRDHLQRAARHKLITETNAQVQKQQQNTVKLTIKTQQLAIQKLDKDLDALVKYFSHQSANDKTERSVCRDEIIQLFRMIECFKELDTQDPHNISKDNSMMVGKNSFISNRDLNRSISPNIKKDAFRQSQRLKSEQEFLGNLWNFILSPNNPVEAQFDMVIEAFKILFNHYLPVPKQVDLLVDLQKIVNFGNNRKILDEEQIEEKIVKKFQQLYNHYYNLNNISKVSNQEKVINNFKDHYKDFTFKPKINPESTNMDYHNISQVYAKLQKEQKNRDRSSILRQSMQKSGQPDVEVAEPTMTDSDDDASQNLNENNLHKFNNMLSKYLQEYKTSEIVNKAVGNRQSSHNKNISQQSALTNNESVKTVLVHKHSNDLARSKTPKINEKGPKPQKPPIPHKQNSNISVNSNSQITESNKSPDKEKLKQDKLKKQIEDKMKKDVQGCTFKPQINKSVNTSYSRSPVNSQKESKLNQEVIKNYYATPTTQSHRKFEDLYKNEKVKKQMRDDIAKKKKEEREQKQLSECTFKPRLVSKSPLQEANKREHNKSPAPTGYEDTINRMRMANQEKIRQKELMDNLGKPKRENIERSVTPTKQTPFNLSYQQKLDRNAGRKQDKPEQDVLLYMEILVKQGQKVKLKVKRDDSPRSVASNFSKIYGLNQKSEDALSQIIIEQIKKEKLQVSSIKTTSERSNNVPTTIREGLSLVEDDSFDSKSYQQLNNLSGIKHQQSNFDQSLGMIDEKQENGYDDDDNFDEIKEEQAEQESSKHYEPVEVRNDITNQSLLHQNNHQDQYEDDEDDAKDEISDDSDDTQNASKQLITI</sequence>
<dbReference type="OrthoDB" id="325264at2759"/>
<feature type="compositionally biased region" description="Basic and acidic residues" evidence="1">
    <location>
        <begin position="549"/>
        <end position="564"/>
    </location>
</feature>
<evidence type="ECO:0000256" key="1">
    <source>
        <dbReference type="SAM" id="MobiDB-lite"/>
    </source>
</evidence>
<dbReference type="OMA" id="YENINYE"/>
<protein>
    <submittedName>
        <fullName evidence="2">Uncharacterized protein</fullName>
    </submittedName>
</protein>
<dbReference type="EMBL" id="CCKQ01010620">
    <property type="protein sequence ID" value="CDW82139.1"/>
    <property type="molecule type" value="Genomic_DNA"/>
</dbReference>
<evidence type="ECO:0000313" key="2">
    <source>
        <dbReference type="EMBL" id="CDW82139.1"/>
    </source>
</evidence>
<feature type="region of interest" description="Disordered" evidence="1">
    <location>
        <begin position="317"/>
        <end position="357"/>
    </location>
</feature>
<reference evidence="2 3" key="1">
    <citation type="submission" date="2014-06" db="EMBL/GenBank/DDBJ databases">
        <authorList>
            <person name="Swart Estienne"/>
        </authorList>
    </citation>
    <scope>NUCLEOTIDE SEQUENCE [LARGE SCALE GENOMIC DNA]</scope>
    <source>
        <strain evidence="2 3">130c</strain>
    </source>
</reference>
<dbReference type="InterPro" id="IPR038122">
    <property type="entry name" value="PFU_sf"/>
</dbReference>
<proteinExistence type="predicted"/>
<dbReference type="PANTHER" id="PTHR38150:SF1">
    <property type="entry name" value="PFU DOMAIN-CONTAINING PROTEIN"/>
    <property type="match status" value="1"/>
</dbReference>
<gene>
    <name evidence="2" type="primary">Contig1215.g1318</name>
    <name evidence="2" type="ORF">STYLEM_11166</name>
</gene>
<feature type="compositionally biased region" description="Polar residues" evidence="1">
    <location>
        <begin position="325"/>
        <end position="334"/>
    </location>
</feature>
<feature type="compositionally biased region" description="Polar residues" evidence="1">
    <location>
        <begin position="492"/>
        <end position="510"/>
    </location>
</feature>
<feature type="compositionally biased region" description="Basic and acidic residues" evidence="1">
    <location>
        <begin position="608"/>
        <end position="630"/>
    </location>
</feature>
<dbReference type="Proteomes" id="UP000039865">
    <property type="component" value="Unassembled WGS sequence"/>
</dbReference>
<feature type="compositionally biased region" description="Basic and acidic residues" evidence="1">
    <location>
        <begin position="416"/>
        <end position="433"/>
    </location>
</feature>
<name>A0A078AIT8_STYLE</name>
<feature type="region of interest" description="Disordered" evidence="1">
    <location>
        <begin position="784"/>
        <end position="863"/>
    </location>
</feature>
<accession>A0A078AIT8</accession>
<dbReference type="AlphaFoldDB" id="A0A078AIT8"/>
<dbReference type="PANTHER" id="PTHR38150">
    <property type="entry name" value="EF-HAND DOMAIN-CONTAINING PROTEIN"/>
    <property type="match status" value="1"/>
</dbReference>
<feature type="compositionally biased region" description="Low complexity" evidence="1">
    <location>
        <begin position="442"/>
        <end position="456"/>
    </location>
</feature>
<feature type="region of interest" description="Disordered" evidence="1">
    <location>
        <begin position="549"/>
        <end position="639"/>
    </location>
</feature>
<dbReference type="Gene3D" id="3.10.20.870">
    <property type="entry name" value="PFU (PLAA family ubiquitin binding), C-terminal domain"/>
    <property type="match status" value="1"/>
</dbReference>
<feature type="compositionally biased region" description="Polar residues" evidence="1">
    <location>
        <begin position="819"/>
        <end position="832"/>
    </location>
</feature>
<organism evidence="2 3">
    <name type="scientific">Stylonychia lemnae</name>
    <name type="common">Ciliate</name>
    <dbReference type="NCBI Taxonomy" id="5949"/>
    <lineage>
        <taxon>Eukaryota</taxon>
        <taxon>Sar</taxon>
        <taxon>Alveolata</taxon>
        <taxon>Ciliophora</taxon>
        <taxon>Intramacronucleata</taxon>
        <taxon>Spirotrichea</taxon>
        <taxon>Stichotrichia</taxon>
        <taxon>Sporadotrichida</taxon>
        <taxon>Oxytrichidae</taxon>
        <taxon>Stylonychinae</taxon>
        <taxon>Stylonychia</taxon>
    </lineage>
</organism>
<dbReference type="InParanoid" id="A0A078AIT8"/>
<keyword evidence="3" id="KW-1185">Reference proteome</keyword>